<dbReference type="CTD" id="9947944"/>
<accession>A0A1S0TPQ5</accession>
<dbReference type="InParanoid" id="A0A1S0TPQ5"/>
<proteinExistence type="predicted"/>
<protein>
    <submittedName>
        <fullName evidence="1">Uncharacterized protein</fullName>
    </submittedName>
</protein>
<gene>
    <name evidence="1" type="ORF">LOAG_10498</name>
</gene>
<organism evidence="1">
    <name type="scientific">Loa loa</name>
    <name type="common">Eye worm</name>
    <name type="synonym">Filaria loa</name>
    <dbReference type="NCBI Taxonomy" id="7209"/>
    <lineage>
        <taxon>Eukaryota</taxon>
        <taxon>Metazoa</taxon>
        <taxon>Ecdysozoa</taxon>
        <taxon>Nematoda</taxon>
        <taxon>Chromadorea</taxon>
        <taxon>Rhabditida</taxon>
        <taxon>Spirurina</taxon>
        <taxon>Spiruromorpha</taxon>
        <taxon>Filarioidea</taxon>
        <taxon>Onchocercidae</taxon>
        <taxon>Loa</taxon>
    </lineage>
</organism>
<dbReference type="AlphaFoldDB" id="A0A1S0TPQ5"/>
<reference evidence="1" key="1">
    <citation type="submission" date="2012-04" db="EMBL/GenBank/DDBJ databases">
        <title>The Genome Sequence of Loa loa.</title>
        <authorList>
            <consortium name="The Broad Institute Genome Sequencing Platform"/>
            <consortium name="Broad Institute Genome Sequencing Center for Infectious Disease"/>
            <person name="Nutman T.B."/>
            <person name="Fink D.L."/>
            <person name="Russ C."/>
            <person name="Young S."/>
            <person name="Zeng Q."/>
            <person name="Gargeya S."/>
            <person name="Alvarado L."/>
            <person name="Berlin A."/>
            <person name="Chapman S.B."/>
            <person name="Chen Z."/>
            <person name="Freedman E."/>
            <person name="Gellesch M."/>
            <person name="Goldberg J."/>
            <person name="Griggs A."/>
            <person name="Gujja S."/>
            <person name="Heilman E.R."/>
            <person name="Heiman D."/>
            <person name="Howarth C."/>
            <person name="Mehta T."/>
            <person name="Neiman D."/>
            <person name="Pearson M."/>
            <person name="Roberts A."/>
            <person name="Saif S."/>
            <person name="Shea T."/>
            <person name="Shenoy N."/>
            <person name="Sisk P."/>
            <person name="Stolte C."/>
            <person name="Sykes S."/>
            <person name="White J."/>
            <person name="Yandava C."/>
            <person name="Haas B."/>
            <person name="Henn M.R."/>
            <person name="Nusbaum C."/>
            <person name="Birren B."/>
        </authorList>
    </citation>
    <scope>NUCLEOTIDE SEQUENCE [LARGE SCALE GENOMIC DNA]</scope>
</reference>
<dbReference type="KEGG" id="loa:LOAG_10498"/>
<dbReference type="RefSeq" id="XP_003146070.1">
    <property type="nucleotide sequence ID" value="XM_003146022.1"/>
</dbReference>
<sequence>MLAISKVGNEQGFNDVTNVSEGAEDGDDTCLSVVQMLFIVFTVDNNCERVTPANSYTNQKFHAIPIYAYFIEFPRHHTKNESLAHKRTLSQSLADAAAVAAGHALDNISD</sequence>
<evidence type="ECO:0000313" key="1">
    <source>
        <dbReference type="EMBL" id="EFO17999.1"/>
    </source>
</evidence>
<dbReference type="EMBL" id="JH712336">
    <property type="protein sequence ID" value="EFO17999.1"/>
    <property type="molecule type" value="Genomic_DNA"/>
</dbReference>
<name>A0A1S0TPQ5_LOALO</name>
<dbReference type="GeneID" id="9947944"/>